<dbReference type="Proteomes" id="UP000188298">
    <property type="component" value="Chromosome"/>
</dbReference>
<gene>
    <name evidence="1" type="ORF">XJ32_03685</name>
</gene>
<proteinExistence type="predicted"/>
<protein>
    <submittedName>
        <fullName evidence="1">Uncharacterized protein</fullName>
    </submittedName>
</protein>
<evidence type="ECO:0000313" key="2">
    <source>
        <dbReference type="Proteomes" id="UP000188298"/>
    </source>
</evidence>
<dbReference type="RefSeq" id="WP_077388394.1">
    <property type="nucleotide sequence ID" value="NZ_CP019645.1"/>
</dbReference>
<name>A0A1Q2LFZ1_9HELI</name>
<evidence type="ECO:0000313" key="1">
    <source>
        <dbReference type="EMBL" id="AQQ59340.1"/>
    </source>
</evidence>
<dbReference type="EMBL" id="CP019645">
    <property type="protein sequence ID" value="AQQ59340.1"/>
    <property type="molecule type" value="Genomic_DNA"/>
</dbReference>
<reference evidence="1 2" key="1">
    <citation type="submission" date="2017-02" db="EMBL/GenBank/DDBJ databases">
        <title>Whole genome sequencing of Helicobacter bilis strain AAQJH.</title>
        <authorList>
            <person name="Conlan S."/>
            <person name="Thomas P.J."/>
            <person name="Mullikin J."/>
            <person name="Palmore T.N."/>
            <person name="Frank K.M."/>
            <person name="Segre J.A."/>
        </authorList>
    </citation>
    <scope>NUCLEOTIDE SEQUENCE [LARGE SCALE GENOMIC DNA]</scope>
    <source>
        <strain evidence="1 2">AAQJH</strain>
    </source>
</reference>
<dbReference type="KEGG" id="hbl:XJ32_03685"/>
<dbReference type="AlphaFoldDB" id="A0A1Q2LFZ1"/>
<accession>A0A1Q2LFZ1</accession>
<organism evidence="1 2">
    <name type="scientific">Helicobacter bilis</name>
    <dbReference type="NCBI Taxonomy" id="37372"/>
    <lineage>
        <taxon>Bacteria</taxon>
        <taxon>Pseudomonadati</taxon>
        <taxon>Campylobacterota</taxon>
        <taxon>Epsilonproteobacteria</taxon>
        <taxon>Campylobacterales</taxon>
        <taxon>Helicobacteraceae</taxon>
        <taxon>Helicobacter</taxon>
    </lineage>
</organism>
<sequence>MQIFIPTAILKCKVSKNEFSKMKALHITKEYVIFTDSKVLIKVYCNNSQLECNELNLDFYSLKNLIKVGSKKSGEISFNANIKEHEVEIMYKSDKGIISGKVERFKEYVDYKNIYDKFQYAYKAKLSSEFSKLALFDNFAKKVIEFKDNLITAKIGNARIAKQKENIDSTELKGVTIALQKNSNSMITLDTKKEATWYFKNDTMPYRIIQHDLENTIDIVEMPIIK</sequence>